<reference evidence="1" key="1">
    <citation type="submission" date="2019-10" db="EMBL/GenBank/DDBJ databases">
        <authorList>
            <person name="Soares A.E.R."/>
            <person name="Aleixo A."/>
            <person name="Schneider P."/>
            <person name="Miyaki C.Y."/>
            <person name="Schneider M.P."/>
            <person name="Mello C."/>
            <person name="Vasconcelos A.T.R."/>
        </authorList>
    </citation>
    <scope>NUCLEOTIDE SEQUENCE</scope>
    <source>
        <tissue evidence="1">Muscle</tissue>
    </source>
</reference>
<evidence type="ECO:0000313" key="1">
    <source>
        <dbReference type="EMBL" id="KAJ7403662.1"/>
    </source>
</evidence>
<protein>
    <submittedName>
        <fullName evidence="1">Rna-directed dna polymerase from mobile element jockey-like</fullName>
    </submittedName>
</protein>
<dbReference type="EMBL" id="WHWB01034823">
    <property type="protein sequence ID" value="KAJ7403662.1"/>
    <property type="molecule type" value="Genomic_DNA"/>
</dbReference>
<dbReference type="Proteomes" id="UP001145742">
    <property type="component" value="Unassembled WGS sequence"/>
</dbReference>
<name>A0ABQ9CPE4_9PASS</name>
<organism evidence="1 2">
    <name type="scientific">Willisornis vidua</name>
    <name type="common">Xingu scale-backed antbird</name>
    <dbReference type="NCBI Taxonomy" id="1566151"/>
    <lineage>
        <taxon>Eukaryota</taxon>
        <taxon>Metazoa</taxon>
        <taxon>Chordata</taxon>
        <taxon>Craniata</taxon>
        <taxon>Vertebrata</taxon>
        <taxon>Euteleostomi</taxon>
        <taxon>Archelosauria</taxon>
        <taxon>Archosauria</taxon>
        <taxon>Dinosauria</taxon>
        <taxon>Saurischia</taxon>
        <taxon>Theropoda</taxon>
        <taxon>Coelurosauria</taxon>
        <taxon>Aves</taxon>
        <taxon>Neognathae</taxon>
        <taxon>Neoaves</taxon>
        <taxon>Telluraves</taxon>
        <taxon>Australaves</taxon>
        <taxon>Passeriformes</taxon>
        <taxon>Thamnophilidae</taxon>
        <taxon>Willisornis</taxon>
    </lineage>
</organism>
<evidence type="ECO:0000313" key="2">
    <source>
        <dbReference type="Proteomes" id="UP001145742"/>
    </source>
</evidence>
<gene>
    <name evidence="1" type="ORF">WISP_149734</name>
</gene>
<sequence>MTAVQKIKDQGLYIFVSNTDNGIECALRKFANDTKWCGAVDTLEGKDAVQRELDKLERWANTNIMKFNKVKHKVLHMGYGNSRHTCRLDEVTESSQTEKDLGEMVDEKSQHGLTMCAHSPENQTKSWAAPQRVWLAGWRR</sequence>
<accession>A0ABQ9CPE4</accession>
<proteinExistence type="predicted"/>
<comment type="caution">
    <text evidence="1">The sequence shown here is derived from an EMBL/GenBank/DDBJ whole genome shotgun (WGS) entry which is preliminary data.</text>
</comment>
<dbReference type="PANTHER" id="PTHR33332">
    <property type="entry name" value="REVERSE TRANSCRIPTASE DOMAIN-CONTAINING PROTEIN"/>
    <property type="match status" value="1"/>
</dbReference>
<keyword evidence="2" id="KW-1185">Reference proteome</keyword>